<dbReference type="eggNOG" id="COG0510">
    <property type="taxonomic scope" value="Bacteria"/>
</dbReference>
<dbReference type="STRING" id="626887.J057_06571"/>
<dbReference type="OrthoDB" id="179763at2"/>
<organism evidence="2 3">
    <name type="scientific">Marinobacter nanhaiticus D15-8W</name>
    <dbReference type="NCBI Taxonomy" id="626887"/>
    <lineage>
        <taxon>Bacteria</taxon>
        <taxon>Pseudomonadati</taxon>
        <taxon>Pseudomonadota</taxon>
        <taxon>Gammaproteobacteria</taxon>
        <taxon>Pseudomonadales</taxon>
        <taxon>Marinobacteraceae</taxon>
        <taxon>Marinobacter</taxon>
    </lineage>
</organism>
<dbReference type="HOGENOM" id="CLU_055115_3_2_6"/>
<name>N6X1N3_9GAMM</name>
<dbReference type="AlphaFoldDB" id="N6X1N3"/>
<evidence type="ECO:0000313" key="3">
    <source>
        <dbReference type="Proteomes" id="UP000013165"/>
    </source>
</evidence>
<feature type="domain" description="Aminoglycoside phosphotransferase" evidence="1">
    <location>
        <begin position="32"/>
        <end position="217"/>
    </location>
</feature>
<dbReference type="InterPro" id="IPR002575">
    <property type="entry name" value="Aminoglycoside_PTrfase"/>
</dbReference>
<evidence type="ECO:0000259" key="1">
    <source>
        <dbReference type="Pfam" id="PF01636"/>
    </source>
</evidence>
<dbReference type="Gene3D" id="3.90.1200.10">
    <property type="match status" value="1"/>
</dbReference>
<dbReference type="Gene3D" id="3.30.200.20">
    <property type="entry name" value="Phosphorylase Kinase, domain 1"/>
    <property type="match status" value="1"/>
</dbReference>
<dbReference type="PATRIC" id="fig|626887.3.peg.1303"/>
<dbReference type="EMBL" id="APLQ01000011">
    <property type="protein sequence ID" value="ENO14993.2"/>
    <property type="molecule type" value="Genomic_DNA"/>
</dbReference>
<comment type="caution">
    <text evidence="2">The sequence shown here is derived from an EMBL/GenBank/DDBJ whole genome shotgun (WGS) entry which is preliminary data.</text>
</comment>
<keyword evidence="3" id="KW-1185">Reference proteome</keyword>
<gene>
    <name evidence="2" type="ORF">J057_06571</name>
</gene>
<protein>
    <recommendedName>
        <fullName evidence="1">Aminoglycoside phosphotransferase domain-containing protein</fullName>
    </recommendedName>
</protein>
<sequence length="279" mass="30476">MCSGATMADSADANPITLLPAPWQDRLEGAQVRPVSGGVCNTLCRIDTGEASYALRVNNPEPERLGLDPDREARVLAAITEQPWAPDVRYQSQHVLLTRWVEGEPPPGGDATRLSWLCHALDSVHRQSGEVPRIDVPNQLRILADRCGHQADATHRQIDRLMRDYNPPSTLTLCHHDWHPGNLILARSGWTLLDWEFAGLGDPCLDIGSAINGFSLPGHAMESLSQLTGFRVKQLEHAAAIMNALEIIWYAANPELKANASAVLADWLQGTPAAAPDET</sequence>
<reference evidence="2 3" key="1">
    <citation type="journal article" date="2013" name="Genome Announc.">
        <title>Genome Sequence of the Polycyclic Aromatic Hydrocarbon-Degrading Bacterium Strain Marinobacter nanhaiticus D15-8WT.</title>
        <authorList>
            <person name="Cui Z."/>
            <person name="Gao W."/>
            <person name="Li Q."/>
            <person name="Xu G."/>
            <person name="Zheng L."/>
        </authorList>
    </citation>
    <scope>NUCLEOTIDE SEQUENCE [LARGE SCALE GENOMIC DNA]</scope>
    <source>
        <strain evidence="2 3">D15-8W</strain>
    </source>
</reference>
<dbReference type="Proteomes" id="UP000013165">
    <property type="component" value="Unassembled WGS sequence"/>
</dbReference>
<accession>N6X1N3</accession>
<dbReference type="InterPro" id="IPR011009">
    <property type="entry name" value="Kinase-like_dom_sf"/>
</dbReference>
<dbReference type="Pfam" id="PF01636">
    <property type="entry name" value="APH"/>
    <property type="match status" value="1"/>
</dbReference>
<proteinExistence type="predicted"/>
<dbReference type="SUPFAM" id="SSF56112">
    <property type="entry name" value="Protein kinase-like (PK-like)"/>
    <property type="match status" value="1"/>
</dbReference>
<evidence type="ECO:0000313" key="2">
    <source>
        <dbReference type="EMBL" id="ENO14993.2"/>
    </source>
</evidence>